<dbReference type="OrthoDB" id="9787072at2"/>
<name>A0A261VBT9_9BORD</name>
<dbReference type="RefSeq" id="WP_094814261.1">
    <property type="nucleotide sequence ID" value="NZ_NEVU01000003.1"/>
</dbReference>
<comment type="caution">
    <text evidence="11">The sequence shown here is derived from an EMBL/GenBank/DDBJ whole genome shotgun (WGS) entry which is preliminary data.</text>
</comment>
<evidence type="ECO:0000313" key="11">
    <source>
        <dbReference type="EMBL" id="OZI71002.1"/>
    </source>
</evidence>
<dbReference type="InterPro" id="IPR016181">
    <property type="entry name" value="Acyl_CoA_acyltransferase"/>
</dbReference>
<evidence type="ECO:0000313" key="12">
    <source>
        <dbReference type="Proteomes" id="UP000216429"/>
    </source>
</evidence>
<evidence type="ECO:0000256" key="6">
    <source>
        <dbReference type="ARBA" id="ARBA00038095"/>
    </source>
</evidence>
<dbReference type="GO" id="GO:0043810">
    <property type="term" value="F:ornithine-acyl [acyl carrier protein] N-acyltransferase activity"/>
    <property type="evidence" value="ECO:0007669"/>
    <property type="project" value="UniProtKB-EC"/>
</dbReference>
<evidence type="ECO:0000256" key="2">
    <source>
        <dbReference type="ARBA" id="ARBA00022516"/>
    </source>
</evidence>
<dbReference type="PANTHER" id="PTHR37323">
    <property type="entry name" value="GCN5-RELATED N-ACETYLTRANSFERASE"/>
    <property type="match status" value="1"/>
</dbReference>
<keyword evidence="4" id="KW-0443">Lipid metabolism</keyword>
<evidence type="ECO:0000256" key="9">
    <source>
        <dbReference type="ARBA" id="ARBA00045724"/>
    </source>
</evidence>
<evidence type="ECO:0000256" key="1">
    <source>
        <dbReference type="ARBA" id="ARBA00005189"/>
    </source>
</evidence>
<evidence type="ECO:0000256" key="4">
    <source>
        <dbReference type="ARBA" id="ARBA00023098"/>
    </source>
</evidence>
<comment type="pathway">
    <text evidence="1">Lipid metabolism.</text>
</comment>
<dbReference type="Gene3D" id="3.40.630.30">
    <property type="match status" value="1"/>
</dbReference>
<keyword evidence="3 11" id="KW-0808">Transferase</keyword>
<comment type="function">
    <text evidence="9">Catalyzes the first step in the biosynthesis of ornithine lipids, which are phosphorus-free membrane lipids. Catalyzes the 3-hydroxyacyl-acyl carrier protein-dependent acylation of ornithine to form lyso-ornithine lipid (LOL).</text>
</comment>
<comment type="catalytic activity">
    <reaction evidence="10">
        <text>a (3R)-hydroxyacyl-[ACP] + L-ornithine = a lyso-ornithine lipid + holo-[ACP] + H(+)</text>
        <dbReference type="Rhea" id="RHEA:20633"/>
        <dbReference type="Rhea" id="RHEA-COMP:9685"/>
        <dbReference type="Rhea" id="RHEA-COMP:9945"/>
        <dbReference type="ChEBI" id="CHEBI:15378"/>
        <dbReference type="ChEBI" id="CHEBI:46911"/>
        <dbReference type="ChEBI" id="CHEBI:64479"/>
        <dbReference type="ChEBI" id="CHEBI:78827"/>
        <dbReference type="ChEBI" id="CHEBI:138482"/>
        <dbReference type="EC" id="2.3.2.30"/>
    </reaction>
    <physiologicalReaction direction="left-to-right" evidence="10">
        <dbReference type="Rhea" id="RHEA:20634"/>
    </physiologicalReaction>
</comment>
<dbReference type="SUPFAM" id="SSF55729">
    <property type="entry name" value="Acyl-CoA N-acyltransferases (Nat)"/>
    <property type="match status" value="1"/>
</dbReference>
<dbReference type="Proteomes" id="UP000216429">
    <property type="component" value="Unassembled WGS sequence"/>
</dbReference>
<evidence type="ECO:0000256" key="7">
    <source>
        <dbReference type="ARBA" id="ARBA00039058"/>
    </source>
</evidence>
<organism evidence="11 12">
    <name type="scientific">Bordetella genomosp. 12</name>
    <dbReference type="NCBI Taxonomy" id="463035"/>
    <lineage>
        <taxon>Bacteria</taxon>
        <taxon>Pseudomonadati</taxon>
        <taxon>Pseudomonadota</taxon>
        <taxon>Betaproteobacteria</taxon>
        <taxon>Burkholderiales</taxon>
        <taxon>Alcaligenaceae</taxon>
        <taxon>Bordetella</taxon>
    </lineage>
</organism>
<sequence>MLELARLDKTTDGSGTWAGSGQRTLAVGLARTPEEVEQIQRLRYQVFTHDMGAVFPDAQDGIEQDRFDPWCEHLMVTELDTGRVVGTYRILTPEKAREAGGYYSESEFDLSGLGPLRNEVVELGRSCTDAEYRGGAVIMLLWSGLAEYLRRGGYRYALGCASVSLRDDGVTAAEVWRTICKSLPGEGEPRVAPLHRYPVERLDSTLPARVPPLIKGYLKLGARVCGEPAWDPDFNAADFPVFMDMEMMDERYKRHFGLIEPPADLRPTGTR</sequence>
<comment type="similarity">
    <text evidence="6">Belongs to the acetyltransferase family. OlsB subfamily.</text>
</comment>
<dbReference type="InterPro" id="IPR052351">
    <property type="entry name" value="Ornithine_N-alpha-AT"/>
</dbReference>
<keyword evidence="2" id="KW-0444">Lipid biosynthesis</keyword>
<protein>
    <recommendedName>
        <fullName evidence="8">L-ornithine N(alpha)-acyltransferase</fullName>
        <ecNumber evidence="7">2.3.2.30</ecNumber>
    </recommendedName>
</protein>
<evidence type="ECO:0000256" key="3">
    <source>
        <dbReference type="ARBA" id="ARBA00022679"/>
    </source>
</evidence>
<evidence type="ECO:0000256" key="10">
    <source>
        <dbReference type="ARBA" id="ARBA00047785"/>
    </source>
</evidence>
<dbReference type="AlphaFoldDB" id="A0A261VBT9"/>
<accession>A0A261VBT9</accession>
<dbReference type="EC" id="2.3.2.30" evidence="7"/>
<keyword evidence="12" id="KW-1185">Reference proteome</keyword>
<gene>
    <name evidence="11" type="ORF">CAL22_14000</name>
</gene>
<keyword evidence="5" id="KW-0012">Acyltransferase</keyword>
<dbReference type="Pfam" id="PF13444">
    <property type="entry name" value="Acetyltransf_5"/>
    <property type="match status" value="1"/>
</dbReference>
<dbReference type="EMBL" id="NEVU01000003">
    <property type="protein sequence ID" value="OZI71002.1"/>
    <property type="molecule type" value="Genomic_DNA"/>
</dbReference>
<proteinExistence type="inferred from homology"/>
<dbReference type="GO" id="GO:0006629">
    <property type="term" value="P:lipid metabolic process"/>
    <property type="evidence" value="ECO:0007669"/>
    <property type="project" value="UniProtKB-KW"/>
</dbReference>
<evidence type="ECO:0000256" key="5">
    <source>
        <dbReference type="ARBA" id="ARBA00023315"/>
    </source>
</evidence>
<reference evidence="12" key="1">
    <citation type="submission" date="2017-05" db="EMBL/GenBank/DDBJ databases">
        <title>Complete and WGS of Bordetella genogroups.</title>
        <authorList>
            <person name="Spilker T."/>
            <person name="Lipuma J."/>
        </authorList>
    </citation>
    <scope>NUCLEOTIDE SEQUENCE [LARGE SCALE GENOMIC DNA]</scope>
    <source>
        <strain evidence="12">AU6712</strain>
    </source>
</reference>
<evidence type="ECO:0000256" key="8">
    <source>
        <dbReference type="ARBA" id="ARBA00039866"/>
    </source>
</evidence>
<dbReference type="PANTHER" id="PTHR37323:SF1">
    <property type="entry name" value="L-ORNITHINE N(ALPHA)-ACYLTRANSFERASE"/>
    <property type="match status" value="1"/>
</dbReference>